<keyword evidence="1" id="KW-0812">Transmembrane</keyword>
<feature type="transmembrane region" description="Helical" evidence="1">
    <location>
        <begin position="60"/>
        <end position="78"/>
    </location>
</feature>
<evidence type="ECO:0000256" key="1">
    <source>
        <dbReference type="SAM" id="Phobius"/>
    </source>
</evidence>
<dbReference type="Proteomes" id="UP000019375">
    <property type="component" value="Unassembled WGS sequence"/>
</dbReference>
<proteinExistence type="predicted"/>
<dbReference type="InterPro" id="IPR029039">
    <property type="entry name" value="Flavoprotein-like_sf"/>
</dbReference>
<keyword evidence="1" id="KW-1133">Transmembrane helix</keyword>
<accession>A0A8J2TC19</accession>
<reference evidence="3" key="1">
    <citation type="journal article" date="2013" name="Genome Announc.">
        <title>Genome sequence of the food spoilage yeast Zygosaccharomyces bailii CLIB 213(T).</title>
        <authorList>
            <person name="Galeote V."/>
            <person name="Bigey F."/>
            <person name="Devillers H."/>
            <person name="Neuveglise C."/>
            <person name="Dequin S."/>
        </authorList>
    </citation>
    <scope>NUCLEOTIDE SEQUENCE [LARGE SCALE GENOMIC DNA]</scope>
    <source>
        <strain evidence="3">CLIB 213 / ATCC 58445 / CBS 680 / CCRC 21525 / NBRC 1098 / NCYC 1416 / NRRL Y-2227</strain>
    </source>
</reference>
<dbReference type="Gene3D" id="3.40.50.360">
    <property type="match status" value="1"/>
</dbReference>
<evidence type="ECO:0000313" key="2">
    <source>
        <dbReference type="EMBL" id="CDF92065.1"/>
    </source>
</evidence>
<keyword evidence="3" id="KW-1185">Reference proteome</keyword>
<keyword evidence="1" id="KW-0472">Membrane</keyword>
<name>A0A8J2TC19_ZYGB2</name>
<sequence length="97" mass="11437">MIYKSHDHLATLVESQKKETEPAVREFYIYQVTEILSQNFITFVGRIPKPSYPMAKSVSLLQYVFSFVIPSIFANYPAQWRDFWRNRGILGQTSTKW</sequence>
<dbReference type="EMBL" id="HG316474">
    <property type="protein sequence ID" value="CDF92065.1"/>
    <property type="molecule type" value="Genomic_DNA"/>
</dbReference>
<gene>
    <name evidence="2" type="ORF">BN860_00144g</name>
</gene>
<evidence type="ECO:0000313" key="3">
    <source>
        <dbReference type="Proteomes" id="UP000019375"/>
    </source>
</evidence>
<organism evidence="2 3">
    <name type="scientific">Zygosaccharomyces bailii (strain CLIB 213 / ATCC 58445 / CBS 680 / BCRC 21525 / NBRC 1098 / NCYC 1416 / NRRL Y-2227)</name>
    <dbReference type="NCBI Taxonomy" id="1333698"/>
    <lineage>
        <taxon>Eukaryota</taxon>
        <taxon>Fungi</taxon>
        <taxon>Dikarya</taxon>
        <taxon>Ascomycota</taxon>
        <taxon>Saccharomycotina</taxon>
        <taxon>Saccharomycetes</taxon>
        <taxon>Saccharomycetales</taxon>
        <taxon>Saccharomycetaceae</taxon>
        <taxon>Zygosaccharomyces</taxon>
    </lineage>
</organism>
<dbReference type="AlphaFoldDB" id="A0A8J2TC19"/>
<protein>
    <submittedName>
        <fullName evidence="2">Uncharacterized protein</fullName>
    </submittedName>
</protein>